<evidence type="ECO:0000256" key="5">
    <source>
        <dbReference type="ARBA" id="ARBA00023002"/>
    </source>
</evidence>
<evidence type="ECO:0000256" key="9">
    <source>
        <dbReference type="PIRSR" id="PIRSR000241-2"/>
    </source>
</evidence>
<feature type="binding site" evidence="9">
    <location>
        <position position="59"/>
    </location>
    <ligand>
        <name>urate</name>
        <dbReference type="ChEBI" id="CHEBI:17775"/>
    </ligand>
</feature>
<evidence type="ECO:0000256" key="2">
    <source>
        <dbReference type="ARBA" id="ARBA00004831"/>
    </source>
</evidence>
<evidence type="ECO:0000256" key="1">
    <source>
        <dbReference type="ARBA" id="ARBA00004275"/>
    </source>
</evidence>
<dbReference type="PANTHER" id="PTHR42874:SF1">
    <property type="entry name" value="URICASE"/>
    <property type="match status" value="1"/>
</dbReference>
<evidence type="ECO:0000256" key="3">
    <source>
        <dbReference type="ARBA" id="ARBA00009760"/>
    </source>
</evidence>
<feature type="binding site" evidence="9">
    <location>
        <position position="228"/>
    </location>
    <ligand>
        <name>urate</name>
        <dbReference type="ChEBI" id="CHEBI:17775"/>
    </ligand>
</feature>
<dbReference type="Pfam" id="PF01014">
    <property type="entry name" value="Uricase"/>
    <property type="match status" value="2"/>
</dbReference>
<evidence type="ECO:0000256" key="4">
    <source>
        <dbReference type="ARBA" id="ARBA00022631"/>
    </source>
</evidence>
<feature type="binding site" evidence="9">
    <location>
        <position position="58"/>
    </location>
    <ligand>
        <name>urate</name>
        <dbReference type="ChEBI" id="CHEBI:17775"/>
    </ligand>
</feature>
<dbReference type="OrthoDB" id="9992118at2759"/>
<dbReference type="GO" id="GO:0005777">
    <property type="term" value="C:peroxisome"/>
    <property type="evidence" value="ECO:0007669"/>
    <property type="project" value="UniProtKB-SubCell"/>
</dbReference>
<dbReference type="FunFam" id="3.10.270.10:FF:000001">
    <property type="entry name" value="Uricase"/>
    <property type="match status" value="1"/>
</dbReference>
<dbReference type="Proteomes" id="UP000250266">
    <property type="component" value="Unassembled WGS sequence"/>
</dbReference>
<evidence type="ECO:0000256" key="7">
    <source>
        <dbReference type="PIRNR" id="PIRNR000241"/>
    </source>
</evidence>
<proteinExistence type="inferred from homology"/>
<gene>
    <name evidence="11" type="ORF">K432DRAFT_438651</name>
</gene>
<dbReference type="UniPathway" id="UPA00394">
    <property type="reaction ID" value="UER00650"/>
</dbReference>
<reference evidence="11 12" key="1">
    <citation type="journal article" date="2016" name="Nat. Commun.">
        <title>Ectomycorrhizal ecology is imprinted in the genome of the dominant symbiotic fungus Cenococcum geophilum.</title>
        <authorList>
            <consortium name="DOE Joint Genome Institute"/>
            <person name="Peter M."/>
            <person name="Kohler A."/>
            <person name="Ohm R.A."/>
            <person name="Kuo A."/>
            <person name="Krutzmann J."/>
            <person name="Morin E."/>
            <person name="Arend M."/>
            <person name="Barry K.W."/>
            <person name="Binder M."/>
            <person name="Choi C."/>
            <person name="Clum A."/>
            <person name="Copeland A."/>
            <person name="Grisel N."/>
            <person name="Haridas S."/>
            <person name="Kipfer T."/>
            <person name="LaButti K."/>
            <person name="Lindquist E."/>
            <person name="Lipzen A."/>
            <person name="Maire R."/>
            <person name="Meier B."/>
            <person name="Mihaltcheva S."/>
            <person name="Molinier V."/>
            <person name="Murat C."/>
            <person name="Poggeler S."/>
            <person name="Quandt C.A."/>
            <person name="Sperisen C."/>
            <person name="Tritt A."/>
            <person name="Tisserant E."/>
            <person name="Crous P.W."/>
            <person name="Henrissat B."/>
            <person name="Nehls U."/>
            <person name="Egli S."/>
            <person name="Spatafora J.W."/>
            <person name="Grigoriev I.V."/>
            <person name="Martin F.M."/>
        </authorList>
    </citation>
    <scope>NUCLEOTIDE SEQUENCE [LARGE SCALE GENOMIC DNA]</scope>
    <source>
        <strain evidence="11 12">CBS 459.81</strain>
    </source>
</reference>
<dbReference type="PANTHER" id="PTHR42874">
    <property type="entry name" value="URICASE"/>
    <property type="match status" value="1"/>
</dbReference>
<comment type="similarity">
    <text evidence="3 7 10">Belongs to the uricase family.</text>
</comment>
<organism evidence="11 12">
    <name type="scientific">Lepidopterella palustris CBS 459.81</name>
    <dbReference type="NCBI Taxonomy" id="1314670"/>
    <lineage>
        <taxon>Eukaryota</taxon>
        <taxon>Fungi</taxon>
        <taxon>Dikarya</taxon>
        <taxon>Ascomycota</taxon>
        <taxon>Pezizomycotina</taxon>
        <taxon>Dothideomycetes</taxon>
        <taxon>Pleosporomycetidae</taxon>
        <taxon>Mytilinidiales</taxon>
        <taxon>Argynnaceae</taxon>
        <taxon>Lepidopterella</taxon>
    </lineage>
</organism>
<dbReference type="SUPFAM" id="SSF55620">
    <property type="entry name" value="Tetrahydrobiopterin biosynthesis enzymes-like"/>
    <property type="match status" value="2"/>
</dbReference>
<feature type="binding site" evidence="9">
    <location>
        <position position="160"/>
    </location>
    <ligand>
        <name>urate</name>
        <dbReference type="ChEBI" id="CHEBI:17775"/>
    </ligand>
</feature>
<dbReference type="InterPro" id="IPR002042">
    <property type="entry name" value="Uricase"/>
</dbReference>
<dbReference type="EMBL" id="KV744807">
    <property type="protein sequence ID" value="OCK86240.1"/>
    <property type="molecule type" value="Genomic_DNA"/>
</dbReference>
<keyword evidence="5 7" id="KW-0560">Oxidoreductase</keyword>
<evidence type="ECO:0000256" key="6">
    <source>
        <dbReference type="ARBA" id="ARBA00023140"/>
    </source>
</evidence>
<dbReference type="PRINTS" id="PR00093">
    <property type="entry name" value="URICASE"/>
</dbReference>
<dbReference type="AlphaFoldDB" id="A0A8E2JKP5"/>
<keyword evidence="12" id="KW-1185">Reference proteome</keyword>
<comment type="catalytic activity">
    <reaction evidence="7 10">
        <text>urate + O2 + H2O = 5-hydroxyisourate + H2O2</text>
        <dbReference type="Rhea" id="RHEA:21368"/>
        <dbReference type="ChEBI" id="CHEBI:15377"/>
        <dbReference type="ChEBI" id="CHEBI:15379"/>
        <dbReference type="ChEBI" id="CHEBI:16240"/>
        <dbReference type="ChEBI" id="CHEBI:17775"/>
        <dbReference type="ChEBI" id="CHEBI:18072"/>
        <dbReference type="EC" id="1.7.3.3"/>
    </reaction>
</comment>
<dbReference type="PROSITE" id="PS00366">
    <property type="entry name" value="URICASE"/>
    <property type="match status" value="1"/>
</dbReference>
<dbReference type="GO" id="GO:0006145">
    <property type="term" value="P:purine nucleobase catabolic process"/>
    <property type="evidence" value="ECO:0007669"/>
    <property type="project" value="TreeGrafter"/>
</dbReference>
<evidence type="ECO:0000256" key="10">
    <source>
        <dbReference type="RuleBase" id="RU004455"/>
    </source>
</evidence>
<dbReference type="EC" id="1.7.3.3" evidence="7 10"/>
<evidence type="ECO:0000313" key="12">
    <source>
        <dbReference type="Proteomes" id="UP000250266"/>
    </source>
</evidence>
<dbReference type="InterPro" id="IPR019842">
    <property type="entry name" value="Uricase_CS"/>
</dbReference>
<keyword evidence="6 7" id="KW-0576">Peroxisome</keyword>
<evidence type="ECO:0000256" key="8">
    <source>
        <dbReference type="PIRSR" id="PIRSR000241-1"/>
    </source>
</evidence>
<feature type="binding site" evidence="9">
    <location>
        <position position="177"/>
    </location>
    <ligand>
        <name>urate</name>
        <dbReference type="ChEBI" id="CHEBI:17775"/>
    </ligand>
</feature>
<keyword evidence="4 7" id="KW-0659">Purine metabolism</keyword>
<comment type="subcellular location">
    <subcellularLocation>
        <location evidence="1 7">Peroxisome</location>
    </subcellularLocation>
</comment>
<evidence type="ECO:0000313" key="11">
    <source>
        <dbReference type="EMBL" id="OCK86240.1"/>
    </source>
</evidence>
<sequence>MSQLGYARYGKDNIRLYKVDKDAKTGIQTVVEMTVCILLEGDIETSYTQADNSVIVATDTQKQTCYILAKQNPVTPPELFASIVGTHFIETYSHIHAAHVKIIQHRWTRMTVNGKPHPHSFFRDGEEIRVVESVTRENEGISIRSKIEKLLVLKSTGSAFYGFHRDAYTQLPETWDRILSTEVEAGWKWKTFSSLSEVRSGASKFDEAWTAAREITLKTFATDNSASVQNTMYKMCDQILAAVPLVEAVDYSLPNKHYFEIDLSWHKGLKNTGKDATVFAPQSDPNGLIQCTVTRKGPKSKL</sequence>
<comment type="function">
    <text evidence="7 10">Catalyzes the oxidation of uric acid to 5-hydroxyisourate, which is further processed to form (S)-allantoin.</text>
</comment>
<dbReference type="GO" id="GO:0019628">
    <property type="term" value="P:urate catabolic process"/>
    <property type="evidence" value="ECO:0007669"/>
    <property type="project" value="UniProtKB-UniPathway"/>
</dbReference>
<dbReference type="GO" id="GO:0004846">
    <property type="term" value="F:urate oxidase activity"/>
    <property type="evidence" value="ECO:0007669"/>
    <property type="project" value="UniProtKB-EC"/>
</dbReference>
<feature type="active site" description="Charge relay system" evidence="8">
    <location>
        <position position="11"/>
    </location>
</feature>
<dbReference type="PIRSF" id="PIRSF000241">
    <property type="entry name" value="Urate_oxidase"/>
    <property type="match status" value="1"/>
</dbReference>
<feature type="binding site" evidence="9">
    <location>
        <position position="255"/>
    </location>
    <ligand>
        <name>urate</name>
        <dbReference type="ChEBI" id="CHEBI:17775"/>
    </ligand>
</feature>
<accession>A0A8E2JKP5</accession>
<comment type="pathway">
    <text evidence="2 7">Purine metabolism; urate degradation; (S)-allantoin from urate: step 1/3.</text>
</comment>
<dbReference type="Gene3D" id="3.10.270.10">
    <property type="entry name" value="Urate Oxidase"/>
    <property type="match status" value="1"/>
</dbReference>
<dbReference type="NCBIfam" id="TIGR03383">
    <property type="entry name" value="urate_oxi"/>
    <property type="match status" value="1"/>
</dbReference>
<protein>
    <recommendedName>
        <fullName evidence="7 10">Uricase</fullName>
        <ecNumber evidence="7 10">1.7.3.3</ecNumber>
    </recommendedName>
    <alternativeName>
        <fullName evidence="7">Urate oxidase</fullName>
    </alternativeName>
</protein>
<feature type="active site" description="Charge relay system" evidence="8">
    <location>
        <position position="257"/>
    </location>
</feature>
<name>A0A8E2JKP5_9PEZI</name>
<feature type="binding site" evidence="9">
    <location>
        <position position="229"/>
    </location>
    <ligand>
        <name>urate</name>
        <dbReference type="ChEBI" id="CHEBI:17775"/>
    </ligand>
</feature>
<feature type="active site" description="Charge relay system" evidence="8">
    <location>
        <position position="58"/>
    </location>
</feature>